<feature type="binding site" evidence="9">
    <location>
        <position position="218"/>
    </location>
    <ligand>
        <name>[4Fe-4S] cluster</name>
        <dbReference type="ChEBI" id="CHEBI:49883"/>
        <label>2</label>
    </ligand>
</feature>
<feature type="binding site" evidence="9">
    <location>
        <position position="245"/>
    </location>
    <ligand>
        <name>[4Fe-4S] cluster</name>
        <dbReference type="ChEBI" id="CHEBI:49883"/>
        <label>2</label>
    </ligand>
</feature>
<keyword evidence="1 9" id="KW-0004">4Fe-4S</keyword>
<feature type="binding site" evidence="9">
    <location>
        <position position="220"/>
    </location>
    <ligand>
        <name>cob(II)alamin</name>
        <dbReference type="ChEBI" id="CHEBI:16304"/>
    </ligand>
</feature>
<comment type="caution">
    <text evidence="9">Lacks conserved residue(s) required for the propagation of feature annotation.</text>
</comment>
<evidence type="ECO:0000256" key="3">
    <source>
        <dbReference type="ARBA" id="ARBA00022694"/>
    </source>
</evidence>
<keyword evidence="9" id="KW-0846">Cobalamin</keyword>
<evidence type="ECO:0000313" key="11">
    <source>
        <dbReference type="EMBL" id="MDN5200583.1"/>
    </source>
</evidence>
<dbReference type="InterPro" id="IPR004453">
    <property type="entry name" value="QueG"/>
</dbReference>
<keyword evidence="6 9" id="KW-0560">Oxidoreductase</keyword>
<comment type="subunit">
    <text evidence="9">Monomer.</text>
</comment>
<feature type="binding site" evidence="9">
    <location>
        <position position="198"/>
    </location>
    <ligand>
        <name>[4Fe-4S] cluster</name>
        <dbReference type="ChEBI" id="CHEBI:49883"/>
        <label>1</label>
    </ligand>
</feature>
<dbReference type="PROSITE" id="PS00198">
    <property type="entry name" value="4FE4S_FER_1"/>
    <property type="match status" value="1"/>
</dbReference>
<feature type="active site" description="Proton donor" evidence="9">
    <location>
        <position position="138"/>
    </location>
</feature>
<sequence length="319" mass="36873">MSQNTIQSNVNKNTKVIKQIARRLGFDFCGISKATFLEEEAPKLEQWLNQKMHGTMHYMDNHFDKRLDPRKLVDGAKSVVSLIYNYFPNEDISQTSGFKIAKYAYGKDYHFVIKDKLRTFLSDIRETIGEVNGRAFVDSAPVMERVWAKRSGIGWIGKNSLLLNRNMGSFFFLAELVLDIDLISDGPIKDFCGSCSKCMDACPTDAIPEPYIVDASKCISYFTIELKEAIPEDFKGSFENWVFGCDICQDVCPWNRFSRPHHEDAFVPHEALKRLDKKEWTEMTREVFNEIFRKSAVKRTKYEGFKRNISFVSKNERAK</sequence>
<feature type="domain" description="4Fe-4S ferredoxin-type" evidence="10">
    <location>
        <begin position="180"/>
        <end position="212"/>
    </location>
</feature>
<dbReference type="NCBIfam" id="TIGR00276">
    <property type="entry name" value="tRNA epoxyqueuosine(34) reductase QueG"/>
    <property type="match status" value="1"/>
</dbReference>
<feature type="binding site" evidence="9">
    <location>
        <position position="138"/>
    </location>
    <ligand>
        <name>cob(II)alamin</name>
        <dbReference type="ChEBI" id="CHEBI:16304"/>
    </ligand>
</feature>
<dbReference type="PANTHER" id="PTHR30002:SF4">
    <property type="entry name" value="EPOXYQUEUOSINE REDUCTASE"/>
    <property type="match status" value="1"/>
</dbReference>
<dbReference type="Proteomes" id="UP001172082">
    <property type="component" value="Unassembled WGS sequence"/>
</dbReference>
<dbReference type="InterPro" id="IPR013542">
    <property type="entry name" value="QueG_DUF1730"/>
</dbReference>
<keyword evidence="8 9" id="KW-0411">Iron-sulfur</keyword>
<evidence type="ECO:0000256" key="2">
    <source>
        <dbReference type="ARBA" id="ARBA00022490"/>
    </source>
</evidence>
<keyword evidence="3 9" id="KW-0819">tRNA processing</keyword>
<evidence type="ECO:0000256" key="5">
    <source>
        <dbReference type="ARBA" id="ARBA00022785"/>
    </source>
</evidence>
<comment type="pathway">
    <text evidence="9">tRNA modification; tRNA-queuosine biosynthesis.</text>
</comment>
<feature type="binding site" evidence="9">
    <location>
        <position position="252"/>
    </location>
    <ligand>
        <name>[4Fe-4S] cluster</name>
        <dbReference type="ChEBI" id="CHEBI:49883"/>
        <label>1</label>
    </ligand>
</feature>
<dbReference type="Pfam" id="PF08331">
    <property type="entry name" value="QueG_DUF1730"/>
    <property type="match status" value="1"/>
</dbReference>
<gene>
    <name evidence="9 11" type="primary">queG</name>
    <name evidence="11" type="ORF">QQ008_04400</name>
</gene>
<evidence type="ECO:0000256" key="1">
    <source>
        <dbReference type="ARBA" id="ARBA00022485"/>
    </source>
</evidence>
<feature type="binding site" evidence="9">
    <location>
        <position position="66"/>
    </location>
    <ligand>
        <name>cob(II)alamin</name>
        <dbReference type="ChEBI" id="CHEBI:16304"/>
    </ligand>
</feature>
<feature type="binding site" evidence="9">
    <location>
        <position position="162"/>
    </location>
    <ligand>
        <name>cob(II)alamin</name>
        <dbReference type="ChEBI" id="CHEBI:16304"/>
    </ligand>
</feature>
<dbReference type="EC" id="1.17.99.6" evidence="9"/>
<feature type="binding site" evidence="9">
    <location>
        <position position="195"/>
    </location>
    <ligand>
        <name>[4Fe-4S] cluster</name>
        <dbReference type="ChEBI" id="CHEBI:49883"/>
        <label>1</label>
    </ligand>
</feature>
<evidence type="ECO:0000256" key="6">
    <source>
        <dbReference type="ARBA" id="ARBA00023002"/>
    </source>
</evidence>
<dbReference type="GO" id="GO:0052693">
    <property type="term" value="F:epoxyqueuosine reductase activity"/>
    <property type="evidence" value="ECO:0007669"/>
    <property type="project" value="UniProtKB-EC"/>
</dbReference>
<evidence type="ECO:0000256" key="7">
    <source>
        <dbReference type="ARBA" id="ARBA00023004"/>
    </source>
</evidence>
<dbReference type="PROSITE" id="PS51379">
    <property type="entry name" value="4FE4S_FER_2"/>
    <property type="match status" value="1"/>
</dbReference>
<keyword evidence="2 9" id="KW-0963">Cytoplasm</keyword>
<keyword evidence="7 9" id="KW-0408">Iron</keyword>
<proteinExistence type="inferred from homology"/>
<dbReference type="InterPro" id="IPR017900">
    <property type="entry name" value="4Fe4S_Fe_S_CS"/>
</dbReference>
<dbReference type="EMBL" id="JAUJEA010000001">
    <property type="protein sequence ID" value="MDN5200583.1"/>
    <property type="molecule type" value="Genomic_DNA"/>
</dbReference>
<accession>A0ABT8KLH3</accession>
<feature type="binding site" evidence="9">
    <location>
        <begin position="245"/>
        <end position="246"/>
    </location>
    <ligand>
        <name>cob(II)alamin</name>
        <dbReference type="ChEBI" id="CHEBI:16304"/>
    </ligand>
</feature>
<dbReference type="RefSeq" id="WP_346750606.1">
    <property type="nucleotide sequence ID" value="NZ_JAUJEA010000001.1"/>
</dbReference>
<comment type="similarity">
    <text evidence="9">Belongs to the QueG family.</text>
</comment>
<name>A0ABT8KLH3_9BACT</name>
<feature type="binding site" evidence="9">
    <location>
        <position position="202"/>
    </location>
    <ligand>
        <name>[4Fe-4S] cluster</name>
        <dbReference type="ChEBI" id="CHEBI:49883"/>
        <label>2</label>
    </ligand>
</feature>
<feature type="binding site" evidence="9">
    <location>
        <position position="227"/>
    </location>
    <ligand>
        <name>tRNA</name>
        <dbReference type="ChEBI" id="CHEBI:17843"/>
    </ligand>
</feature>
<evidence type="ECO:0000259" key="10">
    <source>
        <dbReference type="PROSITE" id="PS51379"/>
    </source>
</evidence>
<keyword evidence="12" id="KW-1185">Reference proteome</keyword>
<keyword evidence="4 9" id="KW-0479">Metal-binding</keyword>
<comment type="caution">
    <text evidence="11">The sequence shown here is derived from an EMBL/GenBank/DDBJ whole genome shotgun (WGS) entry which is preliminary data.</text>
</comment>
<dbReference type="SUPFAM" id="SSF46548">
    <property type="entry name" value="alpha-helical ferredoxin"/>
    <property type="match status" value="1"/>
</dbReference>
<feature type="binding site" evidence="9">
    <location>
        <position position="159"/>
    </location>
    <ligand>
        <name>cob(II)alamin</name>
        <dbReference type="ChEBI" id="CHEBI:16304"/>
    </ligand>
</feature>
<comment type="cofactor">
    <cofactor evidence="9">
        <name>cob(II)alamin</name>
        <dbReference type="ChEBI" id="CHEBI:16304"/>
    </cofactor>
</comment>
<dbReference type="HAMAP" id="MF_00916">
    <property type="entry name" value="QueG"/>
    <property type="match status" value="1"/>
</dbReference>
<keyword evidence="9" id="KW-0170">Cobalt</keyword>
<reference evidence="11" key="1">
    <citation type="submission" date="2023-06" db="EMBL/GenBank/DDBJ databases">
        <title>Genomic of Parafulvivirga corallium.</title>
        <authorList>
            <person name="Wang G."/>
        </authorList>
    </citation>
    <scope>NUCLEOTIDE SEQUENCE</scope>
    <source>
        <strain evidence="11">BMA10</strain>
    </source>
</reference>
<evidence type="ECO:0000256" key="4">
    <source>
        <dbReference type="ARBA" id="ARBA00022723"/>
    </source>
</evidence>
<dbReference type="InterPro" id="IPR017896">
    <property type="entry name" value="4Fe4S_Fe-S-bd"/>
</dbReference>
<comment type="catalytic activity">
    <reaction evidence="9">
        <text>epoxyqueuosine(34) in tRNA + AH2 = queuosine(34) in tRNA + A + H2O</text>
        <dbReference type="Rhea" id="RHEA:32159"/>
        <dbReference type="Rhea" id="RHEA-COMP:18571"/>
        <dbReference type="Rhea" id="RHEA-COMP:18582"/>
        <dbReference type="ChEBI" id="CHEBI:13193"/>
        <dbReference type="ChEBI" id="CHEBI:15377"/>
        <dbReference type="ChEBI" id="CHEBI:17499"/>
        <dbReference type="ChEBI" id="CHEBI:194431"/>
        <dbReference type="ChEBI" id="CHEBI:194443"/>
        <dbReference type="EC" id="1.17.99.6"/>
    </reaction>
</comment>
<protein>
    <recommendedName>
        <fullName evidence="9">Epoxyqueuosine reductase</fullName>
        <ecNumber evidence="9">1.17.99.6</ecNumber>
    </recommendedName>
    <alternativeName>
        <fullName evidence="9">Queuosine biosynthesis protein QueG</fullName>
    </alternativeName>
</protein>
<keyword evidence="5 9" id="KW-0671">Queuosine biosynthesis</keyword>
<organism evidence="11 12">
    <name type="scientific">Splendidivirga corallicola</name>
    <dbReference type="NCBI Taxonomy" id="3051826"/>
    <lineage>
        <taxon>Bacteria</taxon>
        <taxon>Pseudomonadati</taxon>
        <taxon>Bacteroidota</taxon>
        <taxon>Cytophagia</taxon>
        <taxon>Cytophagales</taxon>
        <taxon>Splendidivirgaceae</taxon>
        <taxon>Splendidivirga</taxon>
    </lineage>
</organism>
<dbReference type="Gene3D" id="3.30.70.20">
    <property type="match status" value="1"/>
</dbReference>
<comment type="cofactor">
    <cofactor evidence="9">
        <name>[4Fe-4S] cluster</name>
        <dbReference type="ChEBI" id="CHEBI:49883"/>
    </cofactor>
    <text evidence="9">Binds 2 [4Fe-4S] clusters per monomer.</text>
</comment>
<feature type="binding site" evidence="9">
    <location>
        <position position="248"/>
    </location>
    <ligand>
        <name>[4Fe-4S] cluster</name>
        <dbReference type="ChEBI" id="CHEBI:49883"/>
        <label>2</label>
    </ligand>
</feature>
<feature type="binding site" evidence="9">
    <location>
        <position position="173"/>
    </location>
    <ligand>
        <name>cob(II)alamin</name>
        <dbReference type="ChEBI" id="CHEBI:16304"/>
    </ligand>
</feature>
<evidence type="ECO:0000256" key="9">
    <source>
        <dbReference type="HAMAP-Rule" id="MF_00916"/>
    </source>
</evidence>
<evidence type="ECO:0000313" key="12">
    <source>
        <dbReference type="Proteomes" id="UP001172082"/>
    </source>
</evidence>
<feature type="binding site" evidence="9">
    <location>
        <position position="192"/>
    </location>
    <ligand>
        <name>[4Fe-4S] cluster</name>
        <dbReference type="ChEBI" id="CHEBI:49883"/>
        <label>1</label>
    </ligand>
</feature>
<comment type="subcellular location">
    <subcellularLocation>
        <location evidence="9">Cytoplasm</location>
    </subcellularLocation>
</comment>
<dbReference type="Pfam" id="PF13484">
    <property type="entry name" value="Fer4_16"/>
    <property type="match status" value="1"/>
</dbReference>
<dbReference type="PANTHER" id="PTHR30002">
    <property type="entry name" value="EPOXYQUEUOSINE REDUCTASE"/>
    <property type="match status" value="1"/>
</dbReference>
<evidence type="ECO:0000256" key="8">
    <source>
        <dbReference type="ARBA" id="ARBA00023014"/>
    </source>
</evidence>
<comment type="function">
    <text evidence="9">Catalyzes the conversion of epoxyqueuosine (oQ) to queuosine (Q), which is a hypermodified base found in the wobble positions of tRNA(Asp), tRNA(Asn), tRNA(His) and tRNA(Tyr).</text>
</comment>